<organism evidence="1 2">
    <name type="scientific">Ceratodon purpureus</name>
    <name type="common">Fire moss</name>
    <name type="synonym">Dicranum purpureum</name>
    <dbReference type="NCBI Taxonomy" id="3225"/>
    <lineage>
        <taxon>Eukaryota</taxon>
        <taxon>Viridiplantae</taxon>
        <taxon>Streptophyta</taxon>
        <taxon>Embryophyta</taxon>
        <taxon>Bryophyta</taxon>
        <taxon>Bryophytina</taxon>
        <taxon>Bryopsida</taxon>
        <taxon>Dicranidae</taxon>
        <taxon>Pseudoditrichales</taxon>
        <taxon>Ditrichaceae</taxon>
        <taxon>Ceratodon</taxon>
    </lineage>
</organism>
<accession>A0A8T0INC3</accession>
<protein>
    <submittedName>
        <fullName evidence="1">Uncharacterized protein</fullName>
    </submittedName>
</protein>
<proteinExistence type="predicted"/>
<dbReference type="EMBL" id="CM026423">
    <property type="protein sequence ID" value="KAG0583943.1"/>
    <property type="molecule type" value="Genomic_DNA"/>
</dbReference>
<gene>
    <name evidence="1" type="ORF">KC19_3G173700</name>
</gene>
<keyword evidence="2" id="KW-1185">Reference proteome</keyword>
<evidence type="ECO:0000313" key="2">
    <source>
        <dbReference type="Proteomes" id="UP000822688"/>
    </source>
</evidence>
<sequence>MEFMYETQEEWLLRNDSMLISSSNAALSHLGQYSLNYHFVYVPETCHVSRQGLGPGNYRGDRSAFGDTEA</sequence>
<name>A0A8T0INC3_CERPU</name>
<reference evidence="1" key="1">
    <citation type="submission" date="2020-06" db="EMBL/GenBank/DDBJ databases">
        <title>WGS assembly of Ceratodon purpureus strain R40.</title>
        <authorList>
            <person name="Carey S.B."/>
            <person name="Jenkins J."/>
            <person name="Shu S."/>
            <person name="Lovell J.T."/>
            <person name="Sreedasyam A."/>
            <person name="Maumus F."/>
            <person name="Tiley G.P."/>
            <person name="Fernandez-Pozo N."/>
            <person name="Barry K."/>
            <person name="Chen C."/>
            <person name="Wang M."/>
            <person name="Lipzen A."/>
            <person name="Daum C."/>
            <person name="Saski C.A."/>
            <person name="Payton A.C."/>
            <person name="Mcbreen J.C."/>
            <person name="Conrad R.E."/>
            <person name="Kollar L.M."/>
            <person name="Olsson S."/>
            <person name="Huttunen S."/>
            <person name="Landis J.B."/>
            <person name="Wickett N.J."/>
            <person name="Johnson M.G."/>
            <person name="Rensing S.A."/>
            <person name="Grimwood J."/>
            <person name="Schmutz J."/>
            <person name="Mcdaniel S.F."/>
        </authorList>
    </citation>
    <scope>NUCLEOTIDE SEQUENCE</scope>
    <source>
        <strain evidence="1">R40</strain>
    </source>
</reference>
<dbReference type="Proteomes" id="UP000822688">
    <property type="component" value="Chromosome 3"/>
</dbReference>
<evidence type="ECO:0000313" key="1">
    <source>
        <dbReference type="EMBL" id="KAG0583943.1"/>
    </source>
</evidence>
<comment type="caution">
    <text evidence="1">The sequence shown here is derived from an EMBL/GenBank/DDBJ whole genome shotgun (WGS) entry which is preliminary data.</text>
</comment>
<dbReference type="AlphaFoldDB" id="A0A8T0INC3"/>